<dbReference type="ExpressionAtlas" id="A0A1D6H481">
    <property type="expression patterns" value="baseline"/>
</dbReference>
<evidence type="ECO:0000256" key="6">
    <source>
        <dbReference type="ARBA" id="ARBA00023002"/>
    </source>
</evidence>
<comment type="pathway">
    <text evidence="2">Cofactor biosynthesis; L-ascorbate biosynthesis.</text>
</comment>
<dbReference type="GO" id="GO:0019853">
    <property type="term" value="P:L-ascorbic acid biosynthetic process"/>
    <property type="evidence" value="ECO:0007669"/>
    <property type="project" value="UniProtKB-UniPathway"/>
</dbReference>
<dbReference type="InterPro" id="IPR050432">
    <property type="entry name" value="FAD-linked_Oxidoreductases_BP"/>
</dbReference>
<protein>
    <submittedName>
        <fullName evidence="8">Putative L-gulonolactone oxidase 6</fullName>
    </submittedName>
</protein>
<dbReference type="SUPFAM" id="SSF55103">
    <property type="entry name" value="FAD-linked oxidases, C-terminal domain"/>
    <property type="match status" value="1"/>
</dbReference>
<dbReference type="InterPro" id="IPR016164">
    <property type="entry name" value="FAD-linked_Oxase-like_C"/>
</dbReference>
<reference evidence="8" key="1">
    <citation type="submission" date="2015-12" db="EMBL/GenBank/DDBJ databases">
        <title>Update maize B73 reference genome by single molecule sequencing technologies.</title>
        <authorList>
            <consortium name="Maize Genome Sequencing Project"/>
            <person name="Ware D."/>
        </authorList>
    </citation>
    <scope>NUCLEOTIDE SEQUENCE</scope>
    <source>
        <tissue evidence="8">Seedling</tissue>
    </source>
</reference>
<dbReference type="GO" id="GO:0050660">
    <property type="term" value="F:flavin adenine dinucleotide binding"/>
    <property type="evidence" value="ECO:0007669"/>
    <property type="project" value="InterPro"/>
</dbReference>
<dbReference type="InterPro" id="IPR013824">
    <property type="entry name" value="Topo_IA_cen_sub1"/>
</dbReference>
<proteinExistence type="inferred from homology"/>
<keyword evidence="5" id="KW-0274">FAD</keyword>
<keyword evidence="6" id="KW-0560">Oxidoreductase</keyword>
<dbReference type="Pfam" id="PF04030">
    <property type="entry name" value="ALO"/>
    <property type="match status" value="1"/>
</dbReference>
<dbReference type="InParanoid" id="A0A1D6H481"/>
<dbReference type="InterPro" id="IPR007173">
    <property type="entry name" value="ALO_C"/>
</dbReference>
<dbReference type="PANTHER" id="PTHR13878:SF67">
    <property type="entry name" value="L-GULONOLACTONE OXIDASE 5"/>
    <property type="match status" value="1"/>
</dbReference>
<dbReference type="EMBL" id="CM000781">
    <property type="protein sequence ID" value="AQK69634.1"/>
    <property type="molecule type" value="Genomic_DNA"/>
</dbReference>
<accession>A0A1D6H481</accession>
<name>A0A1D6H481_MAIZE</name>
<dbReference type="Gene3D" id="3.30.70.2520">
    <property type="match status" value="1"/>
</dbReference>
<gene>
    <name evidence="8" type="ORF">ZEAMMB73_Zm00001d015834</name>
</gene>
<evidence type="ECO:0000256" key="1">
    <source>
        <dbReference type="ARBA" id="ARBA00001974"/>
    </source>
</evidence>
<feature type="domain" description="D-arabinono-1,4-lactone oxidase C-terminal" evidence="7">
    <location>
        <begin position="318"/>
        <end position="420"/>
    </location>
</feature>
<evidence type="ECO:0000256" key="5">
    <source>
        <dbReference type="ARBA" id="ARBA00022827"/>
    </source>
</evidence>
<sequence length="658" mass="74150">MSPSLSAPESEFADPIGFISARTWAWLPGTSGPVWRTSAIVPIFYASGFQVDQTEWIQSCSKLASCVNKQAPSATRFMGMQQSLGIQPTQLGKDAPAAGAARRVSAQRKMIEVESVVAADKQEIREDDYAAEKLDIELSGSYLLPPRYSEGALIKKLEELGIGRPSTYASIMKVLLLCDQVTGDVICHGEKNFLQDGRKSFPSGHTSRSREATVDLFLKSAEYLDYAVHHLWRWLEARRGLREPAPERWAVRGVPRGGPEDVLLTVCPWDPRVRGGTLFHQTTFSLPVRRAVLFVAEVHRLRDLEPRALCGVELYDDILMRYVKASTAYLGKPAPRGEPSGDMVDFDITYYRSCDPGQARLFEDVLEEVEQMGIFKYGGLPHWGKNRNLAFVGAARKYPGLPRFLRVKDAYDPDGLFSSSGSERCGQLRALVLLVEHDVGNEAQEITLYWYSSQVNVSQDLASLPFTQITATPWTLVLRIAAKDFGKDGECVLQWPNSIKTWYRRKWFQIVDVDQSHTVESNVTLTQQPQFYKEMLVSLSLKTPHSKACRSLYFSLSPEESIWRSNVRFNVLMISSNNCAMMPEVSASLARNFLRYFEPPLFQRAAGGLASARMWLNVVAAARQSRRFWRSNHLLQRQRLGHGLQEQVPSRHSLSFPQ</sequence>
<evidence type="ECO:0000259" key="7">
    <source>
        <dbReference type="Pfam" id="PF04030"/>
    </source>
</evidence>
<dbReference type="STRING" id="4577.A0A1D6H481"/>
<dbReference type="GO" id="GO:0016020">
    <property type="term" value="C:membrane"/>
    <property type="evidence" value="ECO:0007669"/>
    <property type="project" value="InterPro"/>
</dbReference>
<dbReference type="SUPFAM" id="SSF56712">
    <property type="entry name" value="Prokaryotic type I DNA topoisomerase"/>
    <property type="match status" value="1"/>
</dbReference>
<evidence type="ECO:0000256" key="4">
    <source>
        <dbReference type="ARBA" id="ARBA00022630"/>
    </source>
</evidence>
<dbReference type="GO" id="GO:0003885">
    <property type="term" value="F:D-arabinono-1,4-lactone oxidase activity"/>
    <property type="evidence" value="ECO:0007669"/>
    <property type="project" value="InterPro"/>
</dbReference>
<organism evidence="8">
    <name type="scientific">Zea mays</name>
    <name type="common">Maize</name>
    <dbReference type="NCBI Taxonomy" id="4577"/>
    <lineage>
        <taxon>Eukaryota</taxon>
        <taxon>Viridiplantae</taxon>
        <taxon>Streptophyta</taxon>
        <taxon>Embryophyta</taxon>
        <taxon>Tracheophyta</taxon>
        <taxon>Spermatophyta</taxon>
        <taxon>Magnoliopsida</taxon>
        <taxon>Liliopsida</taxon>
        <taxon>Poales</taxon>
        <taxon>Poaceae</taxon>
        <taxon>PACMAD clade</taxon>
        <taxon>Panicoideae</taxon>
        <taxon>Andropogonodae</taxon>
        <taxon>Andropogoneae</taxon>
        <taxon>Tripsacinae</taxon>
        <taxon>Zea</taxon>
    </lineage>
</organism>
<evidence type="ECO:0000256" key="2">
    <source>
        <dbReference type="ARBA" id="ARBA00005147"/>
    </source>
</evidence>
<dbReference type="PANTHER" id="PTHR13878">
    <property type="entry name" value="GULONOLACTONE OXIDASE"/>
    <property type="match status" value="1"/>
</dbReference>
<keyword evidence="4" id="KW-0285">Flavoprotein</keyword>
<dbReference type="Gene3D" id="1.10.460.10">
    <property type="entry name" value="Topoisomerase I, domain 2"/>
    <property type="match status" value="1"/>
</dbReference>
<evidence type="ECO:0000256" key="3">
    <source>
        <dbReference type="ARBA" id="ARBA00005466"/>
    </source>
</evidence>
<dbReference type="UniPathway" id="UPA00132"/>
<comment type="similarity">
    <text evidence="3">Belongs to the oxygen-dependent FAD-linked oxidoreductase family.</text>
</comment>
<evidence type="ECO:0000313" key="8">
    <source>
        <dbReference type="EMBL" id="AQK69634.1"/>
    </source>
</evidence>
<dbReference type="InterPro" id="IPR023405">
    <property type="entry name" value="Topo_IA_core_domain"/>
</dbReference>
<dbReference type="AlphaFoldDB" id="A0A1D6H481"/>
<comment type="cofactor">
    <cofactor evidence="1">
        <name>FAD</name>
        <dbReference type="ChEBI" id="CHEBI:57692"/>
    </cofactor>
</comment>